<evidence type="ECO:0000256" key="1">
    <source>
        <dbReference type="ARBA" id="ARBA00004173"/>
    </source>
</evidence>
<evidence type="ECO:0000313" key="5">
    <source>
        <dbReference type="Proteomes" id="UP000650533"/>
    </source>
</evidence>
<dbReference type="SUPFAM" id="SSF52467">
    <property type="entry name" value="DHS-like NAD/FAD-binding domain"/>
    <property type="match status" value="1"/>
</dbReference>
<dbReference type="EMBL" id="CP059665">
    <property type="protein sequence ID" value="QRW22509.1"/>
    <property type="molecule type" value="Genomic_DNA"/>
</dbReference>
<comment type="subcellular location">
    <subcellularLocation>
        <location evidence="1">Mitochondrion</location>
    </subcellularLocation>
</comment>
<dbReference type="KEGG" id="rsx:RhiXN_10096"/>
<protein>
    <submittedName>
        <fullName evidence="4">Hydrocephalus-inducing protein</fullName>
    </submittedName>
</protein>
<dbReference type="AlphaFoldDB" id="A0A8H8SYH6"/>
<organism evidence="4 5">
    <name type="scientific">Rhizoctonia solani</name>
    <dbReference type="NCBI Taxonomy" id="456999"/>
    <lineage>
        <taxon>Eukaryota</taxon>
        <taxon>Fungi</taxon>
        <taxon>Dikarya</taxon>
        <taxon>Basidiomycota</taxon>
        <taxon>Agaricomycotina</taxon>
        <taxon>Agaricomycetes</taxon>
        <taxon>Cantharellales</taxon>
        <taxon>Ceratobasidiaceae</taxon>
        <taxon>Rhizoctonia</taxon>
    </lineage>
</organism>
<dbReference type="GO" id="GO:0005739">
    <property type="term" value="C:mitochondrion"/>
    <property type="evidence" value="ECO:0007669"/>
    <property type="project" value="UniProtKB-SubCell"/>
</dbReference>
<dbReference type="Proteomes" id="UP000650533">
    <property type="component" value="Chromosome 8"/>
</dbReference>
<dbReference type="RefSeq" id="XP_043182746.1">
    <property type="nucleotide sequence ID" value="XM_043329912.1"/>
</dbReference>
<proteinExistence type="predicted"/>
<dbReference type="GeneID" id="67032375"/>
<accession>A0A8H8SYH6</accession>
<evidence type="ECO:0000256" key="3">
    <source>
        <dbReference type="SAM" id="MobiDB-lite"/>
    </source>
</evidence>
<evidence type="ECO:0000313" key="4">
    <source>
        <dbReference type="EMBL" id="QRW22509.1"/>
    </source>
</evidence>
<gene>
    <name evidence="4" type="ORF">RhiXN_10096</name>
</gene>
<feature type="region of interest" description="Disordered" evidence="3">
    <location>
        <begin position="288"/>
        <end position="323"/>
    </location>
</feature>
<sequence length="828" mass="92531">MSSNQNTASSSAAFVTSASRDAAMLRRVSPMRHSALFEELVQGIASTRNVFVMSGDAAMAGSGLAMLHQTAEGGSGNSYWDMIRNATQDVMNLSEDHLARYNRVMALRRIKARSANCNRYIDYLERLASANSLAGCVTASIDGLEGRWSANVAAKVTGLYGDNSRLRCLTSSCQGLGEAATKELDDIFTNPPNLKPSGDDPRICKDCTRKDLKDNKLRRSGNNKTRSLRPSVQSRVALSFIPVEIPDYNDPTGDYVDDSAWEGSKVSRSKHARGKGKEKIVEKPEVIVISDSKDSDDSGPSTQPALRSRRRMKKHTELTQTESTPQFYDGEAYLFLLVGPPPQDPEVLHLVHAFADSVHSRAGAVICLSEVPLPGTKYDYIDFQLEGDLNLTFGEILRAMEQMAAMEAYGSAPPRLADSDLWFELLRRDVSVRQTEKETLCTECSALYCHRQVDNDSEDNDPEESGSGDDDFAYHDACLIFDFFSQEGTRSIEDAKESFVCPDCWDHHKDGLYPHFVKPICRDSVELQTSKWPRLAMVVYYLQEFWPQTQHLITMTSGLWKQLGWEFQGFSVRLQHLQDRSDVTAQLQWEAGSFQFMVVFITHGLTGDQGYQLDDSEAVPPLNLLQLTLPVARTAVNGASLTSVFFFACGHPMMSPTTVSMLQDWVNEDEEQRTLIACLNKKLLPVYMFNWLNKATKALAEEPDAAQKTLRLSWLRDSIAPSHSDLLFMSNGHAAEMWLYAPFQSRPLGRPLPSLLSVCPCSSEGENQRRKKIWKVDHNGKSGKQLCDVEVKAICRACRQKWPLPQEDMKGILVKVNGVYAAIVPYFL</sequence>
<keyword evidence="2" id="KW-0496">Mitochondrion</keyword>
<name>A0A8H8SYH6_9AGAM</name>
<reference evidence="4" key="1">
    <citation type="submission" date="2020-05" db="EMBL/GenBank/DDBJ databases">
        <title>Evolutionary and genomic comparisons of hybrid uninucleate and nonhybrid Rhizoctonia fungi.</title>
        <authorList>
            <person name="Li C."/>
            <person name="Chen X."/>
        </authorList>
    </citation>
    <scope>NUCLEOTIDE SEQUENCE</scope>
    <source>
        <strain evidence="4">AG-1 IA</strain>
    </source>
</reference>
<evidence type="ECO:0000256" key="2">
    <source>
        <dbReference type="ARBA" id="ARBA00023128"/>
    </source>
</evidence>
<dbReference type="InterPro" id="IPR029035">
    <property type="entry name" value="DHS-like_NAD/FAD-binding_dom"/>
</dbReference>